<dbReference type="Gene3D" id="3.30.750.24">
    <property type="entry name" value="STAS domain"/>
    <property type="match status" value="1"/>
</dbReference>
<dbReference type="InterPro" id="IPR036513">
    <property type="entry name" value="STAS_dom_sf"/>
</dbReference>
<reference evidence="1 2" key="1">
    <citation type="journal article" date="2019" name="Sci. Rep.">
        <title>A high-quality genome of Eragrostis curvula grass provides insights into Poaceae evolution and supports new strategies to enhance forage quality.</title>
        <authorList>
            <person name="Carballo J."/>
            <person name="Santos B.A.C.M."/>
            <person name="Zappacosta D."/>
            <person name="Garbus I."/>
            <person name="Selva J.P."/>
            <person name="Gallo C.A."/>
            <person name="Diaz A."/>
            <person name="Albertini E."/>
            <person name="Caccamo M."/>
            <person name="Echenique V."/>
        </authorList>
    </citation>
    <scope>NUCLEOTIDE SEQUENCE [LARGE SCALE GENOMIC DNA]</scope>
    <source>
        <strain evidence="2">cv. Victoria</strain>
        <tissue evidence="1">Leaf</tissue>
    </source>
</reference>
<dbReference type="EMBL" id="RWGY01000011">
    <property type="protein sequence ID" value="TVU31114.1"/>
    <property type="molecule type" value="Genomic_DNA"/>
</dbReference>
<evidence type="ECO:0000313" key="1">
    <source>
        <dbReference type="EMBL" id="TVU31114.1"/>
    </source>
</evidence>
<dbReference type="Proteomes" id="UP000324897">
    <property type="component" value="Chromosome 1"/>
</dbReference>
<accession>A0A5J9V6I4</accession>
<keyword evidence="2" id="KW-1185">Reference proteome</keyword>
<sequence length="70" mass="7970">MWYFVIRISRWIDDEEDRIKAENEEGLRCVVPVASIDTSGTKMLEDLKMSLDTRSIQVALANPLTQGARS</sequence>
<dbReference type="AlphaFoldDB" id="A0A5J9V6I4"/>
<feature type="non-terminal residue" evidence="1">
    <location>
        <position position="1"/>
    </location>
</feature>
<dbReference type="Gramene" id="TVU31114">
    <property type="protein sequence ID" value="TVU31114"/>
    <property type="gene ID" value="EJB05_22785"/>
</dbReference>
<comment type="caution">
    <text evidence="1">The sequence shown here is derived from an EMBL/GenBank/DDBJ whole genome shotgun (WGS) entry which is preliminary data.</text>
</comment>
<gene>
    <name evidence="1" type="ORF">EJB05_22785</name>
</gene>
<protein>
    <submittedName>
        <fullName evidence="1">Uncharacterized protein</fullName>
    </submittedName>
</protein>
<organism evidence="1 2">
    <name type="scientific">Eragrostis curvula</name>
    <name type="common">weeping love grass</name>
    <dbReference type="NCBI Taxonomy" id="38414"/>
    <lineage>
        <taxon>Eukaryota</taxon>
        <taxon>Viridiplantae</taxon>
        <taxon>Streptophyta</taxon>
        <taxon>Embryophyta</taxon>
        <taxon>Tracheophyta</taxon>
        <taxon>Spermatophyta</taxon>
        <taxon>Magnoliopsida</taxon>
        <taxon>Liliopsida</taxon>
        <taxon>Poales</taxon>
        <taxon>Poaceae</taxon>
        <taxon>PACMAD clade</taxon>
        <taxon>Chloridoideae</taxon>
        <taxon>Eragrostideae</taxon>
        <taxon>Eragrostidinae</taxon>
        <taxon>Eragrostis</taxon>
    </lineage>
</organism>
<dbReference type="OrthoDB" id="666452at2759"/>
<name>A0A5J9V6I4_9POAL</name>
<evidence type="ECO:0000313" key="2">
    <source>
        <dbReference type="Proteomes" id="UP000324897"/>
    </source>
</evidence>
<proteinExistence type="predicted"/>